<evidence type="ECO:0000256" key="4">
    <source>
        <dbReference type="SAM" id="MobiDB-lite"/>
    </source>
</evidence>
<dbReference type="RefSeq" id="WP_179588007.1">
    <property type="nucleotide sequence ID" value="NZ_JACBYR010000001.1"/>
</dbReference>
<dbReference type="EC" id="3.1.1.-" evidence="3"/>
<evidence type="ECO:0000256" key="2">
    <source>
        <dbReference type="ARBA" id="ARBA00022801"/>
    </source>
</evidence>
<keyword evidence="7" id="KW-1185">Reference proteome</keyword>
<dbReference type="SUPFAM" id="SSF53474">
    <property type="entry name" value="alpha/beta-Hydrolases"/>
    <property type="match status" value="1"/>
</dbReference>
<dbReference type="EMBL" id="JACBYR010000001">
    <property type="protein sequence ID" value="NYE84309.1"/>
    <property type="molecule type" value="Genomic_DNA"/>
</dbReference>
<dbReference type="PANTHER" id="PTHR43918:SF4">
    <property type="entry name" value="CARBOXYLIC ESTER HYDROLASE"/>
    <property type="match status" value="1"/>
</dbReference>
<feature type="compositionally biased region" description="Pro residues" evidence="4">
    <location>
        <begin position="36"/>
        <end position="45"/>
    </location>
</feature>
<protein>
    <recommendedName>
        <fullName evidence="3">Carboxylic ester hydrolase</fullName>
        <ecNumber evidence="3">3.1.1.-</ecNumber>
    </recommendedName>
</protein>
<evidence type="ECO:0000256" key="3">
    <source>
        <dbReference type="RuleBase" id="RU361235"/>
    </source>
</evidence>
<reference evidence="6 7" key="1">
    <citation type="submission" date="2020-07" db="EMBL/GenBank/DDBJ databases">
        <title>Genomic Encyclopedia of Type Strains, Phase IV (KMG-V): Genome sequencing to study the core and pangenomes of soil and plant-associated prokaryotes.</title>
        <authorList>
            <person name="Whitman W."/>
        </authorList>
    </citation>
    <scope>NUCLEOTIDE SEQUENCE [LARGE SCALE GENOMIC DNA]</scope>
    <source>
        <strain evidence="6 7">SAS40</strain>
    </source>
</reference>
<keyword evidence="2 3" id="KW-0378">Hydrolase</keyword>
<dbReference type="PANTHER" id="PTHR43918">
    <property type="entry name" value="ACETYLCHOLINESTERASE"/>
    <property type="match status" value="1"/>
</dbReference>
<feature type="region of interest" description="Disordered" evidence="4">
    <location>
        <begin position="36"/>
        <end position="62"/>
    </location>
</feature>
<dbReference type="Gene3D" id="3.40.50.1820">
    <property type="entry name" value="alpha/beta hydrolase"/>
    <property type="match status" value="2"/>
</dbReference>
<gene>
    <name evidence="6" type="ORF">FHW18_003580</name>
</gene>
<comment type="similarity">
    <text evidence="1 3">Belongs to the type-B carboxylesterase/lipase family.</text>
</comment>
<dbReference type="InterPro" id="IPR029058">
    <property type="entry name" value="AB_hydrolase_fold"/>
</dbReference>
<dbReference type="AlphaFoldDB" id="A0A7Y9IWM2"/>
<sequence>MQDSVIATFQTATVRGVRQATVCRFNAIPYAEPPLGPRRFLPPTPRGLQGDVDATHPGPVAPQLPSRLADAMGDFDAPQSEDCLHLTVWTPAADDARRPVVIWLHGGAWQSGGGAIDWYDGTRLASEGDVVVVNVNYRLAALGWLCVPGEPANLGLLDCEAAIDWVVEHIAAFGGDPARITVMGQSAGGSNIAAMLTRTPRFQRAIIQSGSMGRGYRTRAQAERIGVAFLQALGVTSLDGARALPVQALLDAQNDPGVKAALADEGSGRSLFCPVLDGTVLPFDIDADLAAAPDKVDLLIGSTADEMAAFPGLGRDADSRAYGDRVFVAPAATWAQAARAAGRHAWLYQVAFAPSERFGACHCIELPFMFGNVDAYAGAPMLEGMTADDADRLVGQMLPAWLRFIRGESPDWPQAPVLQTIA</sequence>
<dbReference type="InterPro" id="IPR002018">
    <property type="entry name" value="CarbesteraseB"/>
</dbReference>
<proteinExistence type="inferred from homology"/>
<dbReference type="PROSITE" id="PS00122">
    <property type="entry name" value="CARBOXYLESTERASE_B_1"/>
    <property type="match status" value="1"/>
</dbReference>
<evidence type="ECO:0000256" key="1">
    <source>
        <dbReference type="ARBA" id="ARBA00005964"/>
    </source>
</evidence>
<evidence type="ECO:0000313" key="7">
    <source>
        <dbReference type="Proteomes" id="UP000542125"/>
    </source>
</evidence>
<dbReference type="Pfam" id="PF00135">
    <property type="entry name" value="COesterase"/>
    <property type="match status" value="1"/>
</dbReference>
<feature type="domain" description="Carboxylesterase type B" evidence="5">
    <location>
        <begin position="6"/>
        <end position="310"/>
    </location>
</feature>
<evidence type="ECO:0000259" key="5">
    <source>
        <dbReference type="Pfam" id="PF00135"/>
    </source>
</evidence>
<dbReference type="InterPro" id="IPR019826">
    <property type="entry name" value="Carboxylesterase_B_AS"/>
</dbReference>
<accession>A0A7Y9IWM2</accession>
<dbReference type="Proteomes" id="UP000542125">
    <property type="component" value="Unassembled WGS sequence"/>
</dbReference>
<dbReference type="GO" id="GO:0052689">
    <property type="term" value="F:carboxylic ester hydrolase activity"/>
    <property type="evidence" value="ECO:0007669"/>
    <property type="project" value="TreeGrafter"/>
</dbReference>
<evidence type="ECO:0000313" key="6">
    <source>
        <dbReference type="EMBL" id="NYE84309.1"/>
    </source>
</evidence>
<name>A0A7Y9IWM2_9BURK</name>
<organism evidence="6 7">
    <name type="scientific">Pigmentiphaga litoralis</name>
    <dbReference type="NCBI Taxonomy" id="516702"/>
    <lineage>
        <taxon>Bacteria</taxon>
        <taxon>Pseudomonadati</taxon>
        <taxon>Pseudomonadota</taxon>
        <taxon>Betaproteobacteria</taxon>
        <taxon>Burkholderiales</taxon>
        <taxon>Alcaligenaceae</taxon>
        <taxon>Pigmentiphaga</taxon>
    </lineage>
</organism>
<comment type="caution">
    <text evidence="6">The sequence shown here is derived from an EMBL/GenBank/DDBJ whole genome shotgun (WGS) entry which is preliminary data.</text>
</comment>
<dbReference type="InterPro" id="IPR050654">
    <property type="entry name" value="AChE-related_enzymes"/>
</dbReference>